<feature type="domain" description="dTDP-4-dehydro-6-deoxy-alpha-D-glucopyranose 2,3-dehydratase" evidence="1">
    <location>
        <begin position="33"/>
        <end position="234"/>
    </location>
</feature>
<evidence type="ECO:0000259" key="1">
    <source>
        <dbReference type="Pfam" id="PF03559"/>
    </source>
</evidence>
<dbReference type="Pfam" id="PF03559">
    <property type="entry name" value="Hexose_dehydrat"/>
    <property type="match status" value="2"/>
</dbReference>
<comment type="caution">
    <text evidence="2">The sequence shown here is derived from an EMBL/GenBank/DDBJ whole genome shotgun (WGS) entry which is preliminary data.</text>
</comment>
<keyword evidence="3" id="KW-1185">Reference proteome</keyword>
<proteinExistence type="predicted"/>
<sequence length="481" mass="53937">MRIDGGRSREDVHFDMLQASAAHSDSTILPLGEFDSWLTDRAQKQPYHVTPIPFAEMVGWHSDPDTGNLVHRTGRFFSVEGLDVQTDREWAGHWRQPIIVQPEVGVVGILMRRIGGVPHLLLQAKIEPGNINGIQLSPTVQATWSNYTGVHGGRDVPYLEHFLGPGRQPAVVDVLQSEQAAWYLHKRNRNMIIEAREPVEARDGFCWLTLGQVRRLLRRDHLINMDARTVLGCVPPPRSPARIEAGGSFLAQLRASMSGQGRSETPTDELLGWLTDIRSRRRLVQRPVPLRAVREYGWQWGANEIAHRDGKYFRVMAVHVEAGDREVRWWDQPLIAPAQPGVVALIVKPINGVLHALVQARLGAGAANVAELAPTVNCQPDNYADAPEAFRPPFLDEVLAADPQRIRYDVVLSEEGGRFYHACNRYVVIEAEPDFADAPGPYHRWLTLHQLSGLLRHYNYLNVELRSVLAGVHTLDDPGEC</sequence>
<accession>A0ABN3NQT6</accession>
<dbReference type="Gene3D" id="3.90.79.40">
    <property type="entry name" value="EvaA sugar 2,3-dehydratase subunit"/>
    <property type="match status" value="2"/>
</dbReference>
<reference evidence="2 3" key="1">
    <citation type="journal article" date="2019" name="Int. J. Syst. Evol. Microbiol.">
        <title>The Global Catalogue of Microorganisms (GCM) 10K type strain sequencing project: providing services to taxonomists for standard genome sequencing and annotation.</title>
        <authorList>
            <consortium name="The Broad Institute Genomics Platform"/>
            <consortium name="The Broad Institute Genome Sequencing Center for Infectious Disease"/>
            <person name="Wu L."/>
            <person name="Ma J."/>
        </authorList>
    </citation>
    <scope>NUCLEOTIDE SEQUENCE [LARGE SCALE GENOMIC DNA]</scope>
    <source>
        <strain evidence="2 3">JCM 3367</strain>
    </source>
</reference>
<dbReference type="InterPro" id="IPR038153">
    <property type="entry name" value="EvaA-like_sf"/>
</dbReference>
<protein>
    <submittedName>
        <fullName evidence="2">NDP-hexose 2,3-dehydratase family protein</fullName>
    </submittedName>
</protein>
<organism evidence="2 3">
    <name type="scientific">Pilimelia columellifera subsp. columellifera</name>
    <dbReference type="NCBI Taxonomy" id="706583"/>
    <lineage>
        <taxon>Bacteria</taxon>
        <taxon>Bacillati</taxon>
        <taxon>Actinomycetota</taxon>
        <taxon>Actinomycetes</taxon>
        <taxon>Micromonosporales</taxon>
        <taxon>Micromonosporaceae</taxon>
        <taxon>Pilimelia</taxon>
    </lineage>
</organism>
<name>A0ABN3NQT6_9ACTN</name>
<dbReference type="RefSeq" id="WP_344174261.1">
    <property type="nucleotide sequence ID" value="NZ_BAAARY010000026.1"/>
</dbReference>
<evidence type="ECO:0000313" key="3">
    <source>
        <dbReference type="Proteomes" id="UP001499978"/>
    </source>
</evidence>
<feature type="domain" description="dTDP-4-dehydro-6-deoxy-alpha-D-glucopyranose 2,3-dehydratase" evidence="1">
    <location>
        <begin position="268"/>
        <end position="471"/>
    </location>
</feature>
<dbReference type="Proteomes" id="UP001499978">
    <property type="component" value="Unassembled WGS sequence"/>
</dbReference>
<dbReference type="EMBL" id="BAAARY010000026">
    <property type="protein sequence ID" value="GAA2531473.1"/>
    <property type="molecule type" value="Genomic_DNA"/>
</dbReference>
<gene>
    <name evidence="2" type="ORF">GCM10010201_33740</name>
</gene>
<evidence type="ECO:0000313" key="2">
    <source>
        <dbReference type="EMBL" id="GAA2531473.1"/>
    </source>
</evidence>
<dbReference type="InterPro" id="IPR005212">
    <property type="entry name" value="EvaA-like"/>
</dbReference>